<reference evidence="1 2" key="1">
    <citation type="submission" date="2011-02" db="EMBL/GenBank/DDBJ databases">
        <title>The Genome Sequence of Sphaeroforma arctica JP610.</title>
        <authorList>
            <consortium name="The Broad Institute Genome Sequencing Platform"/>
            <person name="Russ C."/>
            <person name="Cuomo C."/>
            <person name="Young S.K."/>
            <person name="Zeng Q."/>
            <person name="Gargeya S."/>
            <person name="Alvarado L."/>
            <person name="Berlin A."/>
            <person name="Chapman S.B."/>
            <person name="Chen Z."/>
            <person name="Freedman E."/>
            <person name="Gellesch M."/>
            <person name="Goldberg J."/>
            <person name="Griggs A."/>
            <person name="Gujja S."/>
            <person name="Heilman E."/>
            <person name="Heiman D."/>
            <person name="Howarth C."/>
            <person name="Mehta T."/>
            <person name="Neiman D."/>
            <person name="Pearson M."/>
            <person name="Roberts A."/>
            <person name="Saif S."/>
            <person name="Shea T."/>
            <person name="Shenoy N."/>
            <person name="Sisk P."/>
            <person name="Stolte C."/>
            <person name="Sykes S."/>
            <person name="White J."/>
            <person name="Yandava C."/>
            <person name="Burger G."/>
            <person name="Gray M.W."/>
            <person name="Holland P.W.H."/>
            <person name="King N."/>
            <person name="Lang F.B.F."/>
            <person name="Roger A.J."/>
            <person name="Ruiz-Trillo I."/>
            <person name="Haas B."/>
            <person name="Nusbaum C."/>
            <person name="Birren B."/>
        </authorList>
    </citation>
    <scope>NUCLEOTIDE SEQUENCE [LARGE SCALE GENOMIC DNA]</scope>
    <source>
        <strain evidence="1 2">JP610</strain>
    </source>
</reference>
<protein>
    <submittedName>
        <fullName evidence="1">Uncharacterized protein</fullName>
    </submittedName>
</protein>
<keyword evidence="2" id="KW-1185">Reference proteome</keyword>
<evidence type="ECO:0000313" key="1">
    <source>
        <dbReference type="EMBL" id="KNC75395.1"/>
    </source>
</evidence>
<dbReference type="RefSeq" id="XP_014149297.1">
    <property type="nucleotide sequence ID" value="XM_014293822.1"/>
</dbReference>
<dbReference type="EMBL" id="KQ243651">
    <property type="protein sequence ID" value="KNC75395.1"/>
    <property type="molecule type" value="Genomic_DNA"/>
</dbReference>
<dbReference type="AlphaFoldDB" id="A0A0L0FF61"/>
<organism evidence="1 2">
    <name type="scientific">Sphaeroforma arctica JP610</name>
    <dbReference type="NCBI Taxonomy" id="667725"/>
    <lineage>
        <taxon>Eukaryota</taxon>
        <taxon>Ichthyosporea</taxon>
        <taxon>Ichthyophonida</taxon>
        <taxon>Sphaeroforma</taxon>
    </lineage>
</organism>
<evidence type="ECO:0000313" key="2">
    <source>
        <dbReference type="Proteomes" id="UP000054560"/>
    </source>
</evidence>
<accession>A0A0L0FF61</accession>
<dbReference type="GeneID" id="25912582"/>
<name>A0A0L0FF61_9EUKA</name>
<gene>
    <name evidence="1" type="ORF">SARC_12078</name>
</gene>
<proteinExistence type="predicted"/>
<sequence length="112" mass="12672">MTLVIQWRPLDCINAALECCHDNTTNLNNGIQMGVTCDLFTTFSHAGYNRDHLEFDRLAYHNLVEFEQYMKELQGLDSEEEEIVPEDVDADAEGACIDAEDADDDVEPAEED</sequence>
<dbReference type="Proteomes" id="UP000054560">
    <property type="component" value="Unassembled WGS sequence"/>
</dbReference>